<evidence type="ECO:0000313" key="2">
    <source>
        <dbReference type="EMBL" id="KAF3336632.1"/>
    </source>
</evidence>
<protein>
    <submittedName>
        <fullName evidence="2">Uncharacterized protein</fullName>
    </submittedName>
</protein>
<dbReference type="AlphaFoldDB" id="A0A833R8D0"/>
<feature type="transmembrane region" description="Helical" evidence="1">
    <location>
        <begin position="132"/>
        <end position="150"/>
    </location>
</feature>
<keyword evidence="1" id="KW-1133">Transmembrane helix</keyword>
<organism evidence="2 3">
    <name type="scientific">Carex littledalei</name>
    <dbReference type="NCBI Taxonomy" id="544730"/>
    <lineage>
        <taxon>Eukaryota</taxon>
        <taxon>Viridiplantae</taxon>
        <taxon>Streptophyta</taxon>
        <taxon>Embryophyta</taxon>
        <taxon>Tracheophyta</taxon>
        <taxon>Spermatophyta</taxon>
        <taxon>Magnoliopsida</taxon>
        <taxon>Liliopsida</taxon>
        <taxon>Poales</taxon>
        <taxon>Cyperaceae</taxon>
        <taxon>Cyperoideae</taxon>
        <taxon>Cariceae</taxon>
        <taxon>Carex</taxon>
        <taxon>Carex subgen. Euthyceras</taxon>
    </lineage>
</organism>
<dbReference type="EMBL" id="SWLB01000007">
    <property type="protein sequence ID" value="KAF3336632.1"/>
    <property type="molecule type" value="Genomic_DNA"/>
</dbReference>
<gene>
    <name evidence="2" type="ORF">FCM35_KLT19218</name>
</gene>
<feature type="transmembrane region" description="Helical" evidence="1">
    <location>
        <begin position="69"/>
        <end position="89"/>
    </location>
</feature>
<sequence>MGTVCPSIETPRVLICEAAKRPAPQTRRTRCTHRSASPASGLRLLGPRFLLFSKVLEKAKREINNIHKVYVAHIVVAGAEAVALCGGAHNSHEDRSSRFKVKPTKVFVYPILLYAFELGRPYEFGNVMTDDHLVTVMVIVISLVVLLIVLRKRRRPHGIGMWIGTILDSTMLLSWTYFTTWRYLIIAEGNAI</sequence>
<keyword evidence="1" id="KW-0812">Transmembrane</keyword>
<keyword evidence="3" id="KW-1185">Reference proteome</keyword>
<proteinExistence type="predicted"/>
<keyword evidence="1" id="KW-0472">Membrane</keyword>
<evidence type="ECO:0000313" key="3">
    <source>
        <dbReference type="Proteomes" id="UP000623129"/>
    </source>
</evidence>
<feature type="transmembrane region" description="Helical" evidence="1">
    <location>
        <begin position="159"/>
        <end position="178"/>
    </location>
</feature>
<reference evidence="2" key="1">
    <citation type="submission" date="2020-01" db="EMBL/GenBank/DDBJ databases">
        <title>Genome sequence of Kobresia littledalei, the first chromosome-level genome in the family Cyperaceae.</title>
        <authorList>
            <person name="Qu G."/>
        </authorList>
    </citation>
    <scope>NUCLEOTIDE SEQUENCE</scope>
    <source>
        <strain evidence="2">C.B.Clarke</strain>
        <tissue evidence="2">Leaf</tissue>
    </source>
</reference>
<accession>A0A833R8D0</accession>
<comment type="caution">
    <text evidence="2">The sequence shown here is derived from an EMBL/GenBank/DDBJ whole genome shotgun (WGS) entry which is preliminary data.</text>
</comment>
<dbReference type="Proteomes" id="UP000623129">
    <property type="component" value="Unassembled WGS sequence"/>
</dbReference>
<dbReference type="OrthoDB" id="2859658at2759"/>
<name>A0A833R8D0_9POAL</name>
<evidence type="ECO:0000256" key="1">
    <source>
        <dbReference type="SAM" id="Phobius"/>
    </source>
</evidence>